<comment type="subcellular location">
    <subcellularLocation>
        <location evidence="2">Secreted</location>
    </subcellularLocation>
</comment>
<organism evidence="9 10">
    <name type="scientific">Acaromyces ingoldii</name>
    <dbReference type="NCBI Taxonomy" id="215250"/>
    <lineage>
        <taxon>Eukaryota</taxon>
        <taxon>Fungi</taxon>
        <taxon>Dikarya</taxon>
        <taxon>Basidiomycota</taxon>
        <taxon>Ustilaginomycotina</taxon>
        <taxon>Exobasidiomycetes</taxon>
        <taxon>Exobasidiales</taxon>
        <taxon>Cryptobasidiaceae</taxon>
        <taxon>Acaromyces</taxon>
    </lineage>
</organism>
<evidence type="ECO:0000256" key="3">
    <source>
        <dbReference type="ARBA" id="ARBA00013279"/>
    </source>
</evidence>
<dbReference type="EMBL" id="KZ819635">
    <property type="protein sequence ID" value="PWN91147.1"/>
    <property type="molecule type" value="Genomic_DNA"/>
</dbReference>
<evidence type="ECO:0000256" key="1">
    <source>
        <dbReference type="ARBA" id="ARBA00001024"/>
    </source>
</evidence>
<dbReference type="PIRSF" id="PIRSF029171">
    <property type="entry name" value="Esterase_LipA"/>
    <property type="match status" value="1"/>
</dbReference>
<dbReference type="Pfam" id="PF03583">
    <property type="entry name" value="LIP"/>
    <property type="match status" value="1"/>
</dbReference>
<evidence type="ECO:0000256" key="7">
    <source>
        <dbReference type="ARBA" id="ARBA00023098"/>
    </source>
</evidence>
<dbReference type="InterPro" id="IPR005152">
    <property type="entry name" value="Lipase_secreted"/>
</dbReference>
<dbReference type="InParanoid" id="A0A316YP38"/>
<feature type="chain" id="PRO_5016273717" description="triacylglycerol lipase" evidence="8">
    <location>
        <begin position="20"/>
        <end position="466"/>
    </location>
</feature>
<feature type="signal peptide" evidence="8">
    <location>
        <begin position="1"/>
        <end position="19"/>
    </location>
</feature>
<dbReference type="GO" id="GO:0016042">
    <property type="term" value="P:lipid catabolic process"/>
    <property type="evidence" value="ECO:0007669"/>
    <property type="project" value="UniProtKB-KW"/>
</dbReference>
<dbReference type="InterPro" id="IPR029058">
    <property type="entry name" value="AB_hydrolase_fold"/>
</dbReference>
<evidence type="ECO:0000256" key="2">
    <source>
        <dbReference type="ARBA" id="ARBA00004613"/>
    </source>
</evidence>
<dbReference type="OrthoDB" id="2373480at2759"/>
<comment type="catalytic activity">
    <reaction evidence="1">
        <text>a triacylglycerol + H2O = a diacylglycerol + a fatty acid + H(+)</text>
        <dbReference type="Rhea" id="RHEA:12044"/>
        <dbReference type="ChEBI" id="CHEBI:15377"/>
        <dbReference type="ChEBI" id="CHEBI:15378"/>
        <dbReference type="ChEBI" id="CHEBI:17855"/>
        <dbReference type="ChEBI" id="CHEBI:18035"/>
        <dbReference type="ChEBI" id="CHEBI:28868"/>
        <dbReference type="EC" id="3.1.1.3"/>
    </reaction>
</comment>
<dbReference type="RefSeq" id="XP_025378345.1">
    <property type="nucleotide sequence ID" value="XM_025520889.1"/>
</dbReference>
<dbReference type="EC" id="3.1.1.3" evidence="3"/>
<dbReference type="PANTHER" id="PTHR34853:SF1">
    <property type="entry name" value="LIPASE 5"/>
    <property type="match status" value="1"/>
</dbReference>
<dbReference type="GeneID" id="37042805"/>
<evidence type="ECO:0000313" key="9">
    <source>
        <dbReference type="EMBL" id="PWN91147.1"/>
    </source>
</evidence>
<dbReference type="Gene3D" id="1.10.260.130">
    <property type="match status" value="1"/>
</dbReference>
<accession>A0A316YP38</accession>
<sequence>MRFLVQLLAVPFVVQAAVAASTNGMARKRLLGPPPNPNYPDPNKDAFYRIPADVAAHPAGSVLSSREVPVSLNSKNLDKAYQVLYRSNTNKDQADATVATIFTPKVPAAKPGLLSYQVFEDSATLDCAPSWAFINNTGSANTVPVAFDTPFYLDWALGAGLYVVAPDHEGSQAAFIVGKQEGQAVLDGIRAARTFIKLSNDVPVALSGYSGGAHATAWAQNLRDSYAPDVNIIGAVHGGTPVDLRNTFNYLNGGLFSGFAADGLVGASNAYPEINDYLQKIATDKGKSDLAMLHKDNTCLIQIVTALPFVDFYKEVTIQNPLDQSPAKEVLAAESLLSNVSTKAIAVPTYPQMQFHGSGDEIIPPSDHQVFVDQQCAKGANIQYNVLPIAEHISAEAAAIPGTIQFLGQIFNGTTPQVKCGQPGSTASMPSPHSVEAEQIMGTAQANKLRSLNGKKSPFGPRIISF</sequence>
<dbReference type="GO" id="GO:0004806">
    <property type="term" value="F:triacylglycerol lipase activity"/>
    <property type="evidence" value="ECO:0007669"/>
    <property type="project" value="UniProtKB-EC"/>
</dbReference>
<protein>
    <recommendedName>
        <fullName evidence="3">triacylglycerol lipase</fullName>
        <ecNumber evidence="3">3.1.1.3</ecNumber>
    </recommendedName>
</protein>
<gene>
    <name evidence="9" type="ORF">FA10DRAFT_265027</name>
</gene>
<dbReference type="Proteomes" id="UP000245768">
    <property type="component" value="Unassembled WGS sequence"/>
</dbReference>
<keyword evidence="10" id="KW-1185">Reference proteome</keyword>
<keyword evidence="4" id="KW-0964">Secreted</keyword>
<evidence type="ECO:0000256" key="8">
    <source>
        <dbReference type="SAM" id="SignalP"/>
    </source>
</evidence>
<reference evidence="9 10" key="1">
    <citation type="journal article" date="2018" name="Mol. Biol. Evol.">
        <title>Broad Genomic Sampling Reveals a Smut Pathogenic Ancestry of the Fungal Clade Ustilaginomycotina.</title>
        <authorList>
            <person name="Kijpornyongpan T."/>
            <person name="Mondo S.J."/>
            <person name="Barry K."/>
            <person name="Sandor L."/>
            <person name="Lee J."/>
            <person name="Lipzen A."/>
            <person name="Pangilinan J."/>
            <person name="LaButti K."/>
            <person name="Hainaut M."/>
            <person name="Henrissat B."/>
            <person name="Grigoriev I.V."/>
            <person name="Spatafora J.W."/>
            <person name="Aime M.C."/>
        </authorList>
    </citation>
    <scope>NUCLEOTIDE SEQUENCE [LARGE SCALE GENOMIC DNA]</scope>
    <source>
        <strain evidence="9 10">MCA 4198</strain>
    </source>
</reference>
<evidence type="ECO:0000313" key="10">
    <source>
        <dbReference type="Proteomes" id="UP000245768"/>
    </source>
</evidence>
<evidence type="ECO:0000256" key="6">
    <source>
        <dbReference type="ARBA" id="ARBA00022963"/>
    </source>
</evidence>
<keyword evidence="8" id="KW-0732">Signal</keyword>
<dbReference type="SUPFAM" id="SSF53474">
    <property type="entry name" value="alpha/beta-Hydrolases"/>
    <property type="match status" value="1"/>
</dbReference>
<proteinExistence type="predicted"/>
<evidence type="ECO:0000256" key="5">
    <source>
        <dbReference type="ARBA" id="ARBA00022801"/>
    </source>
</evidence>
<dbReference type="PANTHER" id="PTHR34853">
    <property type="match status" value="1"/>
</dbReference>
<dbReference type="GO" id="GO:0005576">
    <property type="term" value="C:extracellular region"/>
    <property type="evidence" value="ECO:0007669"/>
    <property type="project" value="UniProtKB-SubCell"/>
</dbReference>
<evidence type="ECO:0000256" key="4">
    <source>
        <dbReference type="ARBA" id="ARBA00022525"/>
    </source>
</evidence>
<name>A0A316YP38_9BASI</name>
<dbReference type="AlphaFoldDB" id="A0A316YP38"/>
<dbReference type="Gene3D" id="3.40.50.1820">
    <property type="entry name" value="alpha/beta hydrolase"/>
    <property type="match status" value="1"/>
</dbReference>
<keyword evidence="5" id="KW-0378">Hydrolase</keyword>
<keyword evidence="6" id="KW-0442">Lipid degradation</keyword>
<keyword evidence="7" id="KW-0443">Lipid metabolism</keyword>